<protein>
    <recommendedName>
        <fullName evidence="2">histidine kinase</fullName>
        <ecNumber evidence="2">2.7.13.3</ecNumber>
    </recommendedName>
</protein>
<evidence type="ECO:0000256" key="8">
    <source>
        <dbReference type="PROSITE-ProRule" id="PRU00169"/>
    </source>
</evidence>
<dbReference type="InterPro" id="IPR003594">
    <property type="entry name" value="HATPase_dom"/>
</dbReference>
<feature type="domain" description="HPt" evidence="13">
    <location>
        <begin position="741"/>
        <end position="841"/>
    </location>
</feature>
<feature type="modified residue" description="4-aspartylphosphate" evidence="8">
    <location>
        <position position="2018"/>
    </location>
</feature>
<dbReference type="InterPro" id="IPR008207">
    <property type="entry name" value="Sig_transdc_His_kin_Hpt_dom"/>
</dbReference>
<feature type="domain" description="CheW-like" evidence="12">
    <location>
        <begin position="1783"/>
        <end position="1918"/>
    </location>
</feature>
<dbReference type="EC" id="2.7.13.3" evidence="2"/>
<dbReference type="InterPro" id="IPR004358">
    <property type="entry name" value="Sig_transdc_His_kin-like_C"/>
</dbReference>
<dbReference type="EMBL" id="JBHRTP010000094">
    <property type="protein sequence ID" value="MFC3110981.1"/>
    <property type="molecule type" value="Genomic_DNA"/>
</dbReference>
<accession>A0ABV7FAA2</accession>
<keyword evidence="5" id="KW-0418">Kinase</keyword>
<dbReference type="PROSITE" id="PS50851">
    <property type="entry name" value="CHEW"/>
    <property type="match status" value="1"/>
</dbReference>
<dbReference type="SUPFAM" id="SSF55874">
    <property type="entry name" value="ATPase domain of HSP90 chaperone/DNA topoisomerase II/histidine kinase"/>
    <property type="match status" value="1"/>
</dbReference>
<keyword evidence="4" id="KW-0808">Transferase</keyword>
<dbReference type="SMART" id="SM01231">
    <property type="entry name" value="H-kinase_dim"/>
    <property type="match status" value="1"/>
</dbReference>
<dbReference type="Pfam" id="PF26379">
    <property type="entry name" value="FimL_2nd"/>
    <property type="match status" value="1"/>
</dbReference>
<dbReference type="SMART" id="SM00260">
    <property type="entry name" value="CheW"/>
    <property type="match status" value="1"/>
</dbReference>
<dbReference type="Pfam" id="PF00072">
    <property type="entry name" value="Response_reg"/>
    <property type="match status" value="1"/>
</dbReference>
<dbReference type="InterPro" id="IPR036061">
    <property type="entry name" value="CheW-like_dom_sf"/>
</dbReference>
<dbReference type="CDD" id="cd00088">
    <property type="entry name" value="HPT"/>
    <property type="match status" value="2"/>
</dbReference>
<evidence type="ECO:0000256" key="1">
    <source>
        <dbReference type="ARBA" id="ARBA00000085"/>
    </source>
</evidence>
<sequence length="2092" mass="227080">MTTPFSASSPGSRANFDTGPLSWVMGEIREALAQSKTALFDAVLKDAESQSTSLRHAKTYLHQAHGALQIVDVDGVALITETIEDLIDRLEAGQLPVSAATTRAIERAYQALVEYLEELLSGAQPQPVTLFPYYRALLEVRGAERIHPADLFFPNLALRPQLPPRAAAAAPVDYAGLRKRFERALLGLLLKSNPDTERNNTVAISDIIAEIECAQTIQQTREFWWVMHGFADAVSAAQAQNDLYVKQLLGRINLQIRRLVDGSPSISERLLRDALFFIARVGAPTPLSLQIRRAYQLDGLVPVDYEKQRYGQIDVNALAQAKEALAQAKNLWSRIAGGDASVTAAFEDEMKTLAESSVKLNSPSLAKLLRELNGIARHAKSDSRLGLQIATSLLFVENALDQINRLSDDFPERADALTARLLSIAAGETPQDSAPWLDELARQAQQRQTMVVLAGEMKTSLRQVEKLLDEYFNDAAKRDALVNIDPILHQIGGALAILEQDDALRAVQHTRAAVQRFALPEVSIEPTGEAGEQGAAGESVVEAAPDRQALQDVAQNIGALGFFIEMLPQHPETAKTRFSFDQEQGIFRASLLEKNKAVGTINEGAASALLLPAIDVASDLTDADHKTSNQHTEPHSDSVPTVEDELVRHQRQSADLAVSLAAEPDNSALQEQLKESLVQIRQDAALLDNTEATDRAQAAIDILERPDFSTSQSTLADIVTATAQVPAAAEVVAAVVTPATEEAVDAELLEIFMMEAEEVLAFVKQTLPQSRGDISNQEHLTTLRRSFHTLKGSGRMVGLNTFADAAGSIEQVMNLWLSEARAGTPDLYALLDKTQEQLSAWVCEINLNGNSSRSASALKSAAERVKQGQPFHFDEVEPAPVAAVASLVNDLDQQSRPRLESQIAVPVEPAADPRAEVHADLDQQDFGVADEHIELAGSESLELVEPIEPIDYLIELIEPVELNEPIESIESIESIEAQSALMTESAPADNGVQTIGQPESAMQADHAAAHDGIDDDSDIVSISDFVLSEEPEPLPPVAIESVAASEPLMEAEVIDFPGHLPPHAKPDDSIKQIGELEISVPLYNIYLAETDEIVRRLAQDFAEWRHEPHRPVSTQAVHAAHSLGGSSATVGFQSLQQVAHGLEMMLQSLTRRHVNLHSDEYDKLDQCVERLKLMLQKFAVGEMSPYEPELVRQLAQLQDDVVARAAIKTMPALHEDLDAADIEALNEAAHTAEQETQQETPQATLPETTLELAHAMEPVAETRGVLPMFAQPQVPVLPTAVFPTAAEAMASEQAEQALDPALMPTDELDADLLPVFLEEGQDLLPRIGEALRAWQDNLSDRGSSQAVLRLLHTVKGSARMAGAMGLGQHAHEMESRIENIVHAGPASALALEDLVARHDQCMHLFDALQDPDATKAAQQPPATATSYEATSGTAMVPAAQKAAVPAVGPVTAGAAAAAPVSLVRVRADILDRLVNQAGEVSISRSKLETEVGTLRQSLSELTENMARLRGQLREVEIQAETQITSRMSHNNDREFDPLEFDRFSRLQELTRMMAESVSDVASVQDSLVRTVDGATADLMTQARLTRDLQQDLMRVRMVPFASISERLYRVARQTSKEVDKRVSLDIRGTAVEIDRGVLEKMTGPFEHLLRNAIVHGIETRAARQAAGKSETGELLVEIRQEGNEVVIQFTDDGQGLNLERIRAKARAVGLLTDERDASDAETADFIFQSGFSTAQEVTELAGRGVGMDVVRSEAAALGGRVAIATEAGKGAHFTIHLPLTLAVTQVVLLSTGGTTYAVPSVLVEQVQQLKGNPLANAYNEGAIVWQGNRVPLHYLSALLGDRSATPVAQQYSPIVILRSGNDRVAIHVDEVIGNKEVVVKNIGPQLARMIGIAGATVLGSGDIVLIVNPVPLAQRVANENLRAPRITQSDAPHEMGAVANLAPATGAAASRQPTVPGTDAVQGLRKKHIVMVVDDSLTVRRVTQRFLQREGYQVVLAKDGVDALEHLQSIAPDVMLVDIEMPRMDGFDLTRNVRGDERSSHIPIIMITSRTADKHRNYAMELGVNEYVGKPFQESELLKMIAGFVEKEATLS</sequence>
<feature type="modified residue" description="Phosphohistidine" evidence="7">
    <location>
        <position position="1352"/>
    </location>
</feature>
<evidence type="ECO:0000259" key="12">
    <source>
        <dbReference type="PROSITE" id="PS50851"/>
    </source>
</evidence>
<dbReference type="InterPro" id="IPR005467">
    <property type="entry name" value="His_kinase_dom"/>
</dbReference>
<dbReference type="Gene3D" id="3.40.50.2300">
    <property type="match status" value="1"/>
</dbReference>
<dbReference type="InterPro" id="IPR004105">
    <property type="entry name" value="CheA-like_dim"/>
</dbReference>
<dbReference type="Pfam" id="PF01584">
    <property type="entry name" value="CheW"/>
    <property type="match status" value="1"/>
</dbReference>
<dbReference type="SUPFAM" id="SSF52172">
    <property type="entry name" value="CheY-like"/>
    <property type="match status" value="1"/>
</dbReference>
<dbReference type="SMART" id="SM00073">
    <property type="entry name" value="HPT"/>
    <property type="match status" value="3"/>
</dbReference>
<dbReference type="SMART" id="SM00387">
    <property type="entry name" value="HATPase_c"/>
    <property type="match status" value="1"/>
</dbReference>
<feature type="domain" description="HPt" evidence="13">
    <location>
        <begin position="21"/>
        <end position="123"/>
    </location>
</feature>
<evidence type="ECO:0000256" key="3">
    <source>
        <dbReference type="ARBA" id="ARBA00022553"/>
    </source>
</evidence>
<evidence type="ECO:0000256" key="5">
    <source>
        <dbReference type="ARBA" id="ARBA00022777"/>
    </source>
</evidence>
<evidence type="ECO:0000256" key="2">
    <source>
        <dbReference type="ARBA" id="ARBA00012438"/>
    </source>
</evidence>
<feature type="domain" description="HPt" evidence="13">
    <location>
        <begin position="1075"/>
        <end position="1178"/>
    </location>
</feature>
<dbReference type="RefSeq" id="WP_390326944.1">
    <property type="nucleotide sequence ID" value="NZ_JBHRTP010000094.1"/>
</dbReference>
<comment type="caution">
    <text evidence="14">The sequence shown here is derived from an EMBL/GenBank/DDBJ whole genome shotgun (WGS) entry which is preliminary data.</text>
</comment>
<dbReference type="InterPro" id="IPR011006">
    <property type="entry name" value="CheY-like_superfamily"/>
</dbReference>
<keyword evidence="15" id="KW-1185">Reference proteome</keyword>
<evidence type="ECO:0000259" key="10">
    <source>
        <dbReference type="PROSITE" id="PS50109"/>
    </source>
</evidence>
<feature type="domain" description="Histidine kinase" evidence="10">
    <location>
        <begin position="1526"/>
        <end position="1781"/>
    </location>
</feature>
<dbReference type="PROSITE" id="PS50109">
    <property type="entry name" value="HIS_KIN"/>
    <property type="match status" value="1"/>
</dbReference>
<dbReference type="Gene3D" id="2.30.30.40">
    <property type="entry name" value="SH3 Domains"/>
    <property type="match status" value="1"/>
</dbReference>
<comment type="catalytic activity">
    <reaction evidence="1">
        <text>ATP + protein L-histidine = ADP + protein N-phospho-L-histidine.</text>
        <dbReference type="EC" id="2.7.13.3"/>
    </reaction>
</comment>
<dbReference type="PANTHER" id="PTHR43395">
    <property type="entry name" value="SENSOR HISTIDINE KINASE CHEA"/>
    <property type="match status" value="1"/>
</dbReference>
<dbReference type="InterPro" id="IPR002545">
    <property type="entry name" value="CheW-lke_dom"/>
</dbReference>
<dbReference type="Pfam" id="PF01627">
    <property type="entry name" value="Hpt"/>
    <property type="match status" value="3"/>
</dbReference>
<dbReference type="InterPro" id="IPR036641">
    <property type="entry name" value="HPT_dom_sf"/>
</dbReference>
<dbReference type="SUPFAM" id="SSF50341">
    <property type="entry name" value="CheW-like"/>
    <property type="match status" value="1"/>
</dbReference>
<dbReference type="PROSITE" id="PS50110">
    <property type="entry name" value="RESPONSE_REGULATORY"/>
    <property type="match status" value="1"/>
</dbReference>
<feature type="coiled-coil region" evidence="9">
    <location>
        <begin position="1484"/>
        <end position="1518"/>
    </location>
</feature>
<feature type="modified residue" description="Phosphohistidine" evidence="7">
    <location>
        <position position="1121"/>
    </location>
</feature>
<name>A0ABV7FAA2_9BURK</name>
<keyword evidence="9" id="KW-0175">Coiled coil</keyword>
<feature type="modified residue" description="Phosphohistidine" evidence="7">
    <location>
        <position position="788"/>
    </location>
</feature>
<dbReference type="Proteomes" id="UP001595530">
    <property type="component" value="Unassembled WGS sequence"/>
</dbReference>
<dbReference type="Gene3D" id="1.20.120.160">
    <property type="entry name" value="HPT domain"/>
    <property type="match status" value="4"/>
</dbReference>
<evidence type="ECO:0000256" key="6">
    <source>
        <dbReference type="ARBA" id="ARBA00023012"/>
    </source>
</evidence>
<dbReference type="SMART" id="SM00448">
    <property type="entry name" value="REC"/>
    <property type="match status" value="1"/>
</dbReference>
<evidence type="ECO:0000313" key="15">
    <source>
        <dbReference type="Proteomes" id="UP001595530"/>
    </source>
</evidence>
<dbReference type="PROSITE" id="PS50894">
    <property type="entry name" value="HPT"/>
    <property type="match status" value="4"/>
</dbReference>
<feature type="modified residue" description="Phosphohistidine" evidence="7">
    <location>
        <position position="62"/>
    </location>
</feature>
<gene>
    <name evidence="14" type="ORF">ACFOFO_24020</name>
</gene>
<evidence type="ECO:0000256" key="4">
    <source>
        <dbReference type="ARBA" id="ARBA00022679"/>
    </source>
</evidence>
<dbReference type="InterPro" id="IPR051315">
    <property type="entry name" value="Bact_Chemotaxis_CheA"/>
</dbReference>
<evidence type="ECO:0000259" key="13">
    <source>
        <dbReference type="PROSITE" id="PS50894"/>
    </source>
</evidence>
<dbReference type="Gene3D" id="3.30.565.10">
    <property type="entry name" value="Histidine kinase-like ATPase, C-terminal domain"/>
    <property type="match status" value="1"/>
</dbReference>
<evidence type="ECO:0000259" key="11">
    <source>
        <dbReference type="PROSITE" id="PS50110"/>
    </source>
</evidence>
<evidence type="ECO:0000313" key="14">
    <source>
        <dbReference type="EMBL" id="MFC3110981.1"/>
    </source>
</evidence>
<dbReference type="InterPro" id="IPR058661">
    <property type="entry name" value="FimL_2nd"/>
</dbReference>
<keyword evidence="3 8" id="KW-0597">Phosphoprotein</keyword>
<dbReference type="Pfam" id="PF02518">
    <property type="entry name" value="HATPase_c"/>
    <property type="match status" value="1"/>
</dbReference>
<organism evidence="14 15">
    <name type="scientific">Undibacterium arcticum</name>
    <dbReference type="NCBI Taxonomy" id="1762892"/>
    <lineage>
        <taxon>Bacteria</taxon>
        <taxon>Pseudomonadati</taxon>
        <taxon>Pseudomonadota</taxon>
        <taxon>Betaproteobacteria</taxon>
        <taxon>Burkholderiales</taxon>
        <taxon>Oxalobacteraceae</taxon>
        <taxon>Undibacterium</taxon>
    </lineage>
</organism>
<dbReference type="PRINTS" id="PR00344">
    <property type="entry name" value="BCTRLSENSOR"/>
</dbReference>
<dbReference type="CDD" id="cd17546">
    <property type="entry name" value="REC_hyHK_CKI1_RcsC-like"/>
    <property type="match status" value="1"/>
</dbReference>
<keyword evidence="6" id="KW-0902">Two-component regulatory system</keyword>
<proteinExistence type="predicted"/>
<feature type="domain" description="Response regulatory" evidence="11">
    <location>
        <begin position="1969"/>
        <end position="2085"/>
    </location>
</feature>
<dbReference type="InterPro" id="IPR036890">
    <property type="entry name" value="HATPase_C_sf"/>
</dbReference>
<dbReference type="InterPro" id="IPR001789">
    <property type="entry name" value="Sig_transdc_resp-reg_receiver"/>
</dbReference>
<reference evidence="15" key="1">
    <citation type="journal article" date="2019" name="Int. J. Syst. Evol. Microbiol.">
        <title>The Global Catalogue of Microorganisms (GCM) 10K type strain sequencing project: providing services to taxonomists for standard genome sequencing and annotation.</title>
        <authorList>
            <consortium name="The Broad Institute Genomics Platform"/>
            <consortium name="The Broad Institute Genome Sequencing Center for Infectious Disease"/>
            <person name="Wu L."/>
            <person name="Ma J."/>
        </authorList>
    </citation>
    <scope>NUCLEOTIDE SEQUENCE [LARGE SCALE GENOMIC DNA]</scope>
    <source>
        <strain evidence="15">KCTC 42986</strain>
    </source>
</reference>
<evidence type="ECO:0000256" key="9">
    <source>
        <dbReference type="SAM" id="Coils"/>
    </source>
</evidence>
<evidence type="ECO:0000256" key="7">
    <source>
        <dbReference type="PROSITE-ProRule" id="PRU00110"/>
    </source>
</evidence>
<dbReference type="SUPFAM" id="SSF47226">
    <property type="entry name" value="Histidine-containing phosphotransfer domain, HPT domain"/>
    <property type="match status" value="4"/>
</dbReference>
<feature type="domain" description="HPt" evidence="13">
    <location>
        <begin position="1305"/>
        <end position="1412"/>
    </location>
</feature>
<dbReference type="PANTHER" id="PTHR43395:SF8">
    <property type="entry name" value="HISTIDINE KINASE"/>
    <property type="match status" value="1"/>
</dbReference>